<sequence length="426" mass="48007">MMKVLSALLMISSITIPSALEAAAEINQPIPKEYFGLHIQNTGKAPYWNPSAAKTPWPSVKFGSWRLWDAYVGWPSLEPSKGKWDFELLDKYVALAENAGVELLLPLGLSPAWASARPTEPSNYRPGNAAEPSDLQDWRTYVHTVATRYKGRIKNYELWNEVNLPGFYSGSKDKLVELAREAYRTLKEVDPDIVFVSPSVTGGQPAYIWLDEYFAKGGASYLDVVGSHFYAPTHPPEAMLPLIKQAQAVMAKHGLDQKPLWNTEAGWQMESRQKKKVPLGLIEQKWKKLDDRGGAAYVARALVLNWVRGVSRFYWYSWDNVHMGLIELDTFKLKPAAAAYDRMARLLAGGILKDCSQSKSIWTCSITQADGKRLWMVWTEDDNAQDWQVPGEWNINRVEALDGGTLEIKNSFVRIGPDPIFLSIKK</sequence>
<evidence type="ECO:0000313" key="7">
    <source>
        <dbReference type="Proteomes" id="UP000244152"/>
    </source>
</evidence>
<dbReference type="Pfam" id="PF01229">
    <property type="entry name" value="Glyco_hydro_39"/>
    <property type="match status" value="1"/>
</dbReference>
<dbReference type="RefSeq" id="WP_107762242.1">
    <property type="nucleotide sequence ID" value="NZ_QAOK01000012.1"/>
</dbReference>
<dbReference type="InterPro" id="IPR049166">
    <property type="entry name" value="GH39_cat"/>
</dbReference>
<evidence type="ECO:0000256" key="3">
    <source>
        <dbReference type="ARBA" id="ARBA00023295"/>
    </source>
</evidence>
<name>A0A2T5IB74_9PROT</name>
<dbReference type="GO" id="GO:0004553">
    <property type="term" value="F:hydrolase activity, hydrolyzing O-glycosyl compounds"/>
    <property type="evidence" value="ECO:0007669"/>
    <property type="project" value="TreeGrafter"/>
</dbReference>
<dbReference type="InterPro" id="IPR051923">
    <property type="entry name" value="Glycosyl_Hydrolase_39"/>
</dbReference>
<keyword evidence="3" id="KW-0326">Glycosidase</keyword>
<dbReference type="AlphaFoldDB" id="A0A2T5IB74"/>
<organism evidence="6 7">
    <name type="scientific">Nitrosospira multiformis</name>
    <dbReference type="NCBI Taxonomy" id="1231"/>
    <lineage>
        <taxon>Bacteria</taxon>
        <taxon>Pseudomonadati</taxon>
        <taxon>Pseudomonadota</taxon>
        <taxon>Betaproteobacteria</taxon>
        <taxon>Nitrosomonadales</taxon>
        <taxon>Nitrosomonadaceae</taxon>
        <taxon>Nitrosospira</taxon>
    </lineage>
</organism>
<dbReference type="Proteomes" id="UP000244152">
    <property type="component" value="Unassembled WGS sequence"/>
</dbReference>
<dbReference type="EMBL" id="QAOK01000012">
    <property type="protein sequence ID" value="PTQ81041.1"/>
    <property type="molecule type" value="Genomic_DNA"/>
</dbReference>
<protein>
    <submittedName>
        <fullName evidence="6">Glycosyl hydrolase family 39</fullName>
    </submittedName>
</protein>
<comment type="similarity">
    <text evidence="1">Belongs to the glycosyl hydrolase 39 family.</text>
</comment>
<reference evidence="6 7" key="1">
    <citation type="submission" date="2018-04" db="EMBL/GenBank/DDBJ databases">
        <title>Active sludge and wastewater microbial communities from Klosterneuburg, Austria.</title>
        <authorList>
            <person name="Wagner M."/>
        </authorList>
    </citation>
    <scope>NUCLEOTIDE SEQUENCE [LARGE SCALE GENOMIC DNA]</scope>
    <source>
        <strain evidence="6 7">Nl12</strain>
    </source>
</reference>
<dbReference type="PANTHER" id="PTHR12631:SF10">
    <property type="entry name" value="BETA-XYLOSIDASE-LIKE PROTEIN-RELATED"/>
    <property type="match status" value="1"/>
</dbReference>
<dbReference type="SUPFAM" id="SSF51445">
    <property type="entry name" value="(Trans)glycosidases"/>
    <property type="match status" value="1"/>
</dbReference>
<feature type="domain" description="Glycosyl hydrolases family 39 N-terminal catalytic" evidence="5">
    <location>
        <begin position="83"/>
        <end position="249"/>
    </location>
</feature>
<evidence type="ECO:0000259" key="5">
    <source>
        <dbReference type="Pfam" id="PF01229"/>
    </source>
</evidence>
<keyword evidence="2 6" id="KW-0378">Hydrolase</keyword>
<evidence type="ECO:0000256" key="1">
    <source>
        <dbReference type="ARBA" id="ARBA00008875"/>
    </source>
</evidence>
<dbReference type="Gene3D" id="3.20.20.80">
    <property type="entry name" value="Glycosidases"/>
    <property type="match status" value="1"/>
</dbReference>
<feature type="signal peptide" evidence="4">
    <location>
        <begin position="1"/>
        <end position="22"/>
    </location>
</feature>
<evidence type="ECO:0000256" key="2">
    <source>
        <dbReference type="ARBA" id="ARBA00022801"/>
    </source>
</evidence>
<proteinExistence type="inferred from homology"/>
<evidence type="ECO:0000313" key="6">
    <source>
        <dbReference type="EMBL" id="PTQ81041.1"/>
    </source>
</evidence>
<comment type="caution">
    <text evidence="6">The sequence shown here is derived from an EMBL/GenBank/DDBJ whole genome shotgun (WGS) entry which is preliminary data.</text>
</comment>
<dbReference type="InterPro" id="IPR017853">
    <property type="entry name" value="GH"/>
</dbReference>
<dbReference type="PANTHER" id="PTHR12631">
    <property type="entry name" value="ALPHA-L-IDURONIDASE"/>
    <property type="match status" value="1"/>
</dbReference>
<keyword evidence="4" id="KW-0732">Signal</keyword>
<evidence type="ECO:0000256" key="4">
    <source>
        <dbReference type="SAM" id="SignalP"/>
    </source>
</evidence>
<feature type="chain" id="PRO_5015586395" evidence="4">
    <location>
        <begin position="23"/>
        <end position="426"/>
    </location>
</feature>
<gene>
    <name evidence="6" type="ORF">C8R21_11286</name>
</gene>
<accession>A0A2T5IB74</accession>